<feature type="compositionally biased region" description="Polar residues" evidence="1">
    <location>
        <begin position="26"/>
        <end position="36"/>
    </location>
</feature>
<evidence type="ECO:0000313" key="2">
    <source>
        <dbReference type="EMBL" id="KIJ25424.1"/>
    </source>
</evidence>
<sequence>MRFKHVASFIDSSSFLLPRRVDDDQNAPSSRNNPPICTSVLDEDERDKGVDVPIIGVTEANMVSARERDMARKLFSCLQLPRHASYAAPAMGNATRQVHAVFGPVQGGINDVKNGSSSFERTMSLQHRETLRCPMSNRTRQTQGQ</sequence>
<dbReference type="EMBL" id="KN837416">
    <property type="protein sequence ID" value="KIJ25424.1"/>
    <property type="molecule type" value="Genomic_DNA"/>
</dbReference>
<organism evidence="2 3">
    <name type="scientific">Sphaerobolus stellatus (strain SS14)</name>
    <dbReference type="NCBI Taxonomy" id="990650"/>
    <lineage>
        <taxon>Eukaryota</taxon>
        <taxon>Fungi</taxon>
        <taxon>Dikarya</taxon>
        <taxon>Basidiomycota</taxon>
        <taxon>Agaricomycotina</taxon>
        <taxon>Agaricomycetes</taxon>
        <taxon>Phallomycetidae</taxon>
        <taxon>Geastrales</taxon>
        <taxon>Sphaerobolaceae</taxon>
        <taxon>Sphaerobolus</taxon>
    </lineage>
</organism>
<feature type="region of interest" description="Disordered" evidence="1">
    <location>
        <begin position="21"/>
        <end position="40"/>
    </location>
</feature>
<gene>
    <name evidence="2" type="ORF">M422DRAFT_273637</name>
</gene>
<evidence type="ECO:0000313" key="3">
    <source>
        <dbReference type="Proteomes" id="UP000054279"/>
    </source>
</evidence>
<name>A0A0C9TUD6_SPHS4</name>
<keyword evidence="3" id="KW-1185">Reference proteome</keyword>
<proteinExistence type="predicted"/>
<protein>
    <submittedName>
        <fullName evidence="2">Unplaced genomic scaffold SPHSTscaffold_341, whole genome shotgun sequence</fullName>
    </submittedName>
</protein>
<dbReference type="AlphaFoldDB" id="A0A0C9TUD6"/>
<dbReference type="HOGENOM" id="CLU_1788035_0_0_1"/>
<evidence type="ECO:0000256" key="1">
    <source>
        <dbReference type="SAM" id="MobiDB-lite"/>
    </source>
</evidence>
<dbReference type="Proteomes" id="UP000054279">
    <property type="component" value="Unassembled WGS sequence"/>
</dbReference>
<accession>A0A0C9TUD6</accession>
<reference evidence="2 3" key="1">
    <citation type="submission" date="2014-06" db="EMBL/GenBank/DDBJ databases">
        <title>Evolutionary Origins and Diversification of the Mycorrhizal Mutualists.</title>
        <authorList>
            <consortium name="DOE Joint Genome Institute"/>
            <consortium name="Mycorrhizal Genomics Consortium"/>
            <person name="Kohler A."/>
            <person name="Kuo A."/>
            <person name="Nagy L.G."/>
            <person name="Floudas D."/>
            <person name="Copeland A."/>
            <person name="Barry K.W."/>
            <person name="Cichocki N."/>
            <person name="Veneault-Fourrey C."/>
            <person name="LaButti K."/>
            <person name="Lindquist E.A."/>
            <person name="Lipzen A."/>
            <person name="Lundell T."/>
            <person name="Morin E."/>
            <person name="Murat C."/>
            <person name="Riley R."/>
            <person name="Ohm R."/>
            <person name="Sun H."/>
            <person name="Tunlid A."/>
            <person name="Henrissat B."/>
            <person name="Grigoriev I.V."/>
            <person name="Hibbett D.S."/>
            <person name="Martin F."/>
        </authorList>
    </citation>
    <scope>NUCLEOTIDE SEQUENCE [LARGE SCALE GENOMIC DNA]</scope>
    <source>
        <strain evidence="2 3">SS14</strain>
    </source>
</reference>